<proteinExistence type="inferred from homology"/>
<dbReference type="AlphaFoldDB" id="A0A0N8S0X3"/>
<keyword evidence="4" id="KW-1185">Reference proteome</keyword>
<dbReference type="InterPro" id="IPR001482">
    <property type="entry name" value="T2SS/T4SS_dom"/>
</dbReference>
<gene>
    <name evidence="3" type="ORF">ALO64_00857</name>
</gene>
<dbReference type="CDD" id="cd01130">
    <property type="entry name" value="VirB11-like_ATPase"/>
    <property type="match status" value="1"/>
</dbReference>
<protein>
    <recommendedName>
        <fullName evidence="2">Bacterial type II secretion system protein E domain-containing protein</fullName>
    </recommendedName>
</protein>
<organism evidence="3 4">
    <name type="scientific">Pseudomonas meliae</name>
    <dbReference type="NCBI Taxonomy" id="86176"/>
    <lineage>
        <taxon>Bacteria</taxon>
        <taxon>Pseudomonadati</taxon>
        <taxon>Pseudomonadota</taxon>
        <taxon>Gammaproteobacteria</taxon>
        <taxon>Pseudomonadales</taxon>
        <taxon>Pseudomonadaceae</taxon>
        <taxon>Pseudomonas</taxon>
    </lineage>
</organism>
<dbReference type="PANTHER" id="PTHR30486">
    <property type="entry name" value="TWITCHING MOTILITY PROTEIN PILT"/>
    <property type="match status" value="1"/>
</dbReference>
<dbReference type="PATRIC" id="fig|86176.4.peg.938"/>
<comment type="similarity">
    <text evidence="1">Belongs to the GSP E family.</text>
</comment>
<dbReference type="EMBL" id="LJQT01000456">
    <property type="protein sequence ID" value="KPX80391.1"/>
    <property type="molecule type" value="Genomic_DNA"/>
</dbReference>
<reference evidence="3 4" key="1">
    <citation type="submission" date="2015-09" db="EMBL/GenBank/DDBJ databases">
        <title>Genome announcement of multiple Pseudomonas syringae strains.</title>
        <authorList>
            <person name="Thakur S."/>
            <person name="Wang P.W."/>
            <person name="Gong Y."/>
            <person name="Weir B.S."/>
            <person name="Guttman D.S."/>
        </authorList>
    </citation>
    <scope>NUCLEOTIDE SEQUENCE [LARGE SCALE GENOMIC DNA]</scope>
    <source>
        <strain evidence="3 4">ICMP6289</strain>
    </source>
</reference>
<feature type="domain" description="Bacterial type II secretion system protein E" evidence="2">
    <location>
        <begin position="38"/>
        <end position="300"/>
    </location>
</feature>
<dbReference type="InterPro" id="IPR050921">
    <property type="entry name" value="T4SS_GSP_E_ATPase"/>
</dbReference>
<evidence type="ECO:0000313" key="4">
    <source>
        <dbReference type="Proteomes" id="UP000050455"/>
    </source>
</evidence>
<dbReference type="Gene3D" id="3.40.50.300">
    <property type="entry name" value="P-loop containing nucleotide triphosphate hydrolases"/>
    <property type="match status" value="1"/>
</dbReference>
<dbReference type="RefSeq" id="WP_044344615.1">
    <property type="nucleotide sequence ID" value="NZ_JYHE01000070.1"/>
</dbReference>
<dbReference type="Proteomes" id="UP000050455">
    <property type="component" value="Unassembled WGS sequence"/>
</dbReference>
<dbReference type="SUPFAM" id="SSF52540">
    <property type="entry name" value="P-loop containing nucleoside triphosphate hydrolases"/>
    <property type="match status" value="1"/>
</dbReference>
<evidence type="ECO:0000313" key="3">
    <source>
        <dbReference type="EMBL" id="KPX80391.1"/>
    </source>
</evidence>
<comment type="caution">
    <text evidence="3">The sequence shown here is derived from an EMBL/GenBank/DDBJ whole genome shotgun (WGS) entry which is preliminary data.</text>
</comment>
<evidence type="ECO:0000256" key="1">
    <source>
        <dbReference type="ARBA" id="ARBA00006611"/>
    </source>
</evidence>
<dbReference type="Pfam" id="PF00437">
    <property type="entry name" value="T2SSE"/>
    <property type="match status" value="1"/>
</dbReference>
<evidence type="ECO:0000259" key="2">
    <source>
        <dbReference type="Pfam" id="PF00437"/>
    </source>
</evidence>
<sequence>MIDELEPIRSSDLVETMLGMVPREDLESWELLLHYFEPLKELYLDEEVTEILVNSYDHIVIEKAGKLYRIEGATFGSEKALQSFIYQVANRLNQEIDDGNPVMDARFPDGSRLCCTLPAVSPRGATISMRCKPRKAYTFDDLVRFGSISQDMVDFIRGRVESADTILISGNTGAGKTSLLRSCAYFIDPRERVITSEDTAELHLLGILPHVLELEAPKRKLSAGETKIELADLVKVMLRMRPDRPIVGEVRDMKAADAVIQLSNTGHTGGATTVHANGPDDAIRRFQYLLAATGNVSYELAEHEVLKSFQLLIHCHRNYKIGRKVTHISRIVNEKIVPIFIYDEEAGRHRRVDGVDASGGQG</sequence>
<dbReference type="PANTHER" id="PTHR30486:SF6">
    <property type="entry name" value="TYPE IV PILUS RETRACTATION ATPASE PILT"/>
    <property type="match status" value="1"/>
</dbReference>
<name>A0A0N8S0X3_9PSED</name>
<dbReference type="InterPro" id="IPR027417">
    <property type="entry name" value="P-loop_NTPase"/>
</dbReference>
<accession>A0A0N8S0X3</accession>
<dbReference type="GO" id="GO:0016887">
    <property type="term" value="F:ATP hydrolysis activity"/>
    <property type="evidence" value="ECO:0007669"/>
    <property type="project" value="InterPro"/>
</dbReference>
<dbReference type="Gene3D" id="3.30.450.370">
    <property type="match status" value="1"/>
</dbReference>